<dbReference type="AlphaFoldDB" id="A0A1Q2LGX5"/>
<sequence length="226" mass="25852">MKVLYFILPYLLLSNQLFANQLKVPQAPTINTPKNPTLPHIDIPRLDAPHIDTSIPQSSIDSKPQNMILRNLIHEVIQKNMQLNTACIPQQIAMQNTLHSDEVENLGIQLELTTTQYKDNLLRLQNLVLKPANKKAQKQFVLNSQGLNTQSLDSQNLNIHNPNAYNLDGILMVMTFLEKGIKRHTIALSPNYIQIDNALLENTPQVFRIFQTYFCHARTFHTIPKK</sequence>
<organism evidence="2 3">
    <name type="scientific">Helicobacter bilis</name>
    <dbReference type="NCBI Taxonomy" id="37372"/>
    <lineage>
        <taxon>Bacteria</taxon>
        <taxon>Pseudomonadati</taxon>
        <taxon>Campylobacterota</taxon>
        <taxon>Epsilonproteobacteria</taxon>
        <taxon>Campylobacterales</taxon>
        <taxon>Helicobacteraceae</taxon>
        <taxon>Helicobacter</taxon>
    </lineage>
</organism>
<accession>A0A1Q2LGX5</accession>
<evidence type="ECO:0000256" key="1">
    <source>
        <dbReference type="SAM" id="SignalP"/>
    </source>
</evidence>
<protein>
    <submittedName>
        <fullName evidence="2">Uncharacterized protein</fullName>
    </submittedName>
</protein>
<dbReference type="EMBL" id="CP019645">
    <property type="protein sequence ID" value="AQQ59629.1"/>
    <property type="molecule type" value="Genomic_DNA"/>
</dbReference>
<dbReference type="Proteomes" id="UP000188298">
    <property type="component" value="Chromosome"/>
</dbReference>
<feature type="signal peptide" evidence="1">
    <location>
        <begin position="1"/>
        <end position="19"/>
    </location>
</feature>
<dbReference type="KEGG" id="hbl:XJ32_05475"/>
<keyword evidence="1" id="KW-0732">Signal</keyword>
<name>A0A1Q2LGX5_9HELI</name>
<dbReference type="RefSeq" id="WP_077388603.1">
    <property type="nucleotide sequence ID" value="NZ_CP019645.1"/>
</dbReference>
<evidence type="ECO:0000313" key="3">
    <source>
        <dbReference type="Proteomes" id="UP000188298"/>
    </source>
</evidence>
<evidence type="ECO:0000313" key="2">
    <source>
        <dbReference type="EMBL" id="AQQ59629.1"/>
    </source>
</evidence>
<feature type="chain" id="PRO_5012907903" evidence="1">
    <location>
        <begin position="20"/>
        <end position="226"/>
    </location>
</feature>
<reference evidence="2 3" key="1">
    <citation type="submission" date="2017-02" db="EMBL/GenBank/DDBJ databases">
        <title>Whole genome sequencing of Helicobacter bilis strain AAQJH.</title>
        <authorList>
            <person name="Conlan S."/>
            <person name="Thomas P.J."/>
            <person name="Mullikin J."/>
            <person name="Palmore T.N."/>
            <person name="Frank K.M."/>
            <person name="Segre J.A."/>
        </authorList>
    </citation>
    <scope>NUCLEOTIDE SEQUENCE [LARGE SCALE GENOMIC DNA]</scope>
    <source>
        <strain evidence="2 3">AAQJH</strain>
    </source>
</reference>
<gene>
    <name evidence="2" type="ORF">XJ32_05475</name>
</gene>
<proteinExistence type="predicted"/>